<reference evidence="3" key="1">
    <citation type="journal article" date="2019" name="Int. J. Syst. Evol. Microbiol.">
        <title>The Global Catalogue of Microorganisms (GCM) 10K type strain sequencing project: providing services to taxonomists for standard genome sequencing and annotation.</title>
        <authorList>
            <consortium name="The Broad Institute Genomics Platform"/>
            <consortium name="The Broad Institute Genome Sequencing Center for Infectious Disease"/>
            <person name="Wu L."/>
            <person name="Ma J."/>
        </authorList>
    </citation>
    <scope>NUCLEOTIDE SEQUENCE [LARGE SCALE GENOMIC DNA]</scope>
    <source>
        <strain evidence="3">CGMCC 1.15772</strain>
    </source>
</reference>
<name>A0ABW1YE83_9DEIO</name>
<dbReference type="Proteomes" id="UP001596297">
    <property type="component" value="Unassembled WGS sequence"/>
</dbReference>
<sequence>MTSLPLPQQPRQQNACIVMVDLVRSTDLASHLSLRDYTTLMSEFVQVMMLGMERHGGQVLQHQGDAVLAYWEPQDAAQAVDAALGAQERTRQLSNAQRLGLRLDVRSAVAEGEIILGWVGTQLTAYGLPVNLACRLCKVAEPGETLVCQRVYEQCAPEPRPLTLPPLGRPGSSPEAVNLRLSAADTAARYCERRIPRWQGLATAT</sequence>
<dbReference type="InterPro" id="IPR029787">
    <property type="entry name" value="Nucleotide_cyclase"/>
</dbReference>
<accession>A0ABW1YE83</accession>
<evidence type="ECO:0000313" key="2">
    <source>
        <dbReference type="EMBL" id="MFC6591880.1"/>
    </source>
</evidence>
<protein>
    <submittedName>
        <fullName evidence="2">Adenylate/guanylate cyclase domain-containing protein</fullName>
        <ecNumber evidence="2">4.6.1.-</ecNumber>
    </submittedName>
</protein>
<dbReference type="InterPro" id="IPR050697">
    <property type="entry name" value="Adenylyl/Guanylyl_Cyclase_3/4"/>
</dbReference>
<keyword evidence="2" id="KW-0456">Lyase</keyword>
<dbReference type="EMBL" id="JBHSWD010000001">
    <property type="protein sequence ID" value="MFC6591880.1"/>
    <property type="molecule type" value="Genomic_DNA"/>
</dbReference>
<dbReference type="EC" id="4.6.1.-" evidence="2"/>
<evidence type="ECO:0000259" key="1">
    <source>
        <dbReference type="PROSITE" id="PS50125"/>
    </source>
</evidence>
<dbReference type="PANTHER" id="PTHR43081:SF1">
    <property type="entry name" value="ADENYLATE CYCLASE, TERMINAL-DIFFERENTIATION SPECIFIC"/>
    <property type="match status" value="1"/>
</dbReference>
<proteinExistence type="predicted"/>
<evidence type="ECO:0000313" key="3">
    <source>
        <dbReference type="Proteomes" id="UP001596297"/>
    </source>
</evidence>
<dbReference type="SUPFAM" id="SSF55073">
    <property type="entry name" value="Nucleotide cyclase"/>
    <property type="match status" value="1"/>
</dbReference>
<dbReference type="PROSITE" id="PS50125">
    <property type="entry name" value="GUANYLATE_CYCLASE_2"/>
    <property type="match status" value="1"/>
</dbReference>
<organism evidence="2 3">
    <name type="scientific">Deinococcus lacus</name>
    <dbReference type="NCBI Taxonomy" id="392561"/>
    <lineage>
        <taxon>Bacteria</taxon>
        <taxon>Thermotogati</taxon>
        <taxon>Deinococcota</taxon>
        <taxon>Deinococci</taxon>
        <taxon>Deinococcales</taxon>
        <taxon>Deinococcaceae</taxon>
        <taxon>Deinococcus</taxon>
    </lineage>
</organism>
<dbReference type="PANTHER" id="PTHR43081">
    <property type="entry name" value="ADENYLATE CYCLASE, TERMINAL-DIFFERENTIATION SPECIFIC-RELATED"/>
    <property type="match status" value="1"/>
</dbReference>
<dbReference type="RefSeq" id="WP_380082890.1">
    <property type="nucleotide sequence ID" value="NZ_JBHSWD010000001.1"/>
</dbReference>
<feature type="domain" description="Guanylate cyclase" evidence="1">
    <location>
        <begin position="16"/>
        <end position="137"/>
    </location>
</feature>
<dbReference type="CDD" id="cd07302">
    <property type="entry name" value="CHD"/>
    <property type="match status" value="1"/>
</dbReference>
<comment type="caution">
    <text evidence="2">The sequence shown here is derived from an EMBL/GenBank/DDBJ whole genome shotgun (WGS) entry which is preliminary data.</text>
</comment>
<gene>
    <name evidence="2" type="ORF">ACFP81_07595</name>
</gene>
<dbReference type="InterPro" id="IPR001054">
    <property type="entry name" value="A/G_cyclase"/>
</dbReference>
<keyword evidence="3" id="KW-1185">Reference proteome</keyword>
<dbReference type="GO" id="GO:0016829">
    <property type="term" value="F:lyase activity"/>
    <property type="evidence" value="ECO:0007669"/>
    <property type="project" value="UniProtKB-KW"/>
</dbReference>
<dbReference type="Pfam" id="PF00211">
    <property type="entry name" value="Guanylate_cyc"/>
    <property type="match status" value="1"/>
</dbReference>
<dbReference type="Gene3D" id="3.30.70.1230">
    <property type="entry name" value="Nucleotide cyclase"/>
    <property type="match status" value="1"/>
</dbReference>